<dbReference type="EMBL" id="QUMO01000003">
    <property type="protein sequence ID" value="REF86440.1"/>
    <property type="molecule type" value="Genomic_DNA"/>
</dbReference>
<protein>
    <submittedName>
        <fullName evidence="1">Uncharacterized protein</fullName>
    </submittedName>
</protein>
<dbReference type="RefSeq" id="WP_181902970.1">
    <property type="nucleotide sequence ID" value="NZ_CP025086.1"/>
</dbReference>
<reference evidence="1 2" key="1">
    <citation type="submission" date="2018-08" db="EMBL/GenBank/DDBJ databases">
        <title>Genomic Encyclopedia of Type Strains, Phase IV (KMG-IV): sequencing the most valuable type-strain genomes for metagenomic binning, comparative biology and taxonomic classification.</title>
        <authorList>
            <person name="Goeker M."/>
        </authorList>
    </citation>
    <scope>NUCLEOTIDE SEQUENCE [LARGE SCALE GENOMIC DNA]</scope>
    <source>
        <strain evidence="1 2">BW863</strain>
    </source>
</reference>
<dbReference type="Proteomes" id="UP000256900">
    <property type="component" value="Unassembled WGS sequence"/>
</dbReference>
<keyword evidence="2" id="KW-1185">Reference proteome</keyword>
<comment type="caution">
    <text evidence="1">The sequence shown here is derived from an EMBL/GenBank/DDBJ whole genome shotgun (WGS) entry which is preliminary data.</text>
</comment>
<name>A0A3D9YV26_9HYPH</name>
<proteinExistence type="predicted"/>
<gene>
    <name evidence="1" type="ORF">DES32_2494</name>
</gene>
<sequence length="125" mass="13781">MQSEKISQSEKTSWTSARVARLGFLVGQGFGAKRIADDPLIASTPNNVHRQAQRFGLAFRDATATSLRLTPEAAARYDAAAIKRGLTREALIRLLKRRSNPGCNSGLLRFARNDDNSSLRASMKY</sequence>
<evidence type="ECO:0000313" key="2">
    <source>
        <dbReference type="Proteomes" id="UP000256900"/>
    </source>
</evidence>
<evidence type="ECO:0000313" key="1">
    <source>
        <dbReference type="EMBL" id="REF86440.1"/>
    </source>
</evidence>
<accession>A0A3D9YV26</accession>
<dbReference type="AlphaFoldDB" id="A0A3D9YV26"/>
<organism evidence="1 2">
    <name type="scientific">Methylovirgula ligni</name>
    <dbReference type="NCBI Taxonomy" id="569860"/>
    <lineage>
        <taxon>Bacteria</taxon>
        <taxon>Pseudomonadati</taxon>
        <taxon>Pseudomonadota</taxon>
        <taxon>Alphaproteobacteria</taxon>
        <taxon>Hyphomicrobiales</taxon>
        <taxon>Beijerinckiaceae</taxon>
        <taxon>Methylovirgula</taxon>
    </lineage>
</organism>